<dbReference type="Pfam" id="PF17921">
    <property type="entry name" value="Integrase_H2C2"/>
    <property type="match status" value="1"/>
</dbReference>
<dbReference type="Pfam" id="PF17917">
    <property type="entry name" value="RT_RNaseH"/>
    <property type="match status" value="1"/>
</dbReference>
<dbReference type="Gene3D" id="3.30.70.270">
    <property type="match status" value="2"/>
</dbReference>
<dbReference type="InterPro" id="IPR043502">
    <property type="entry name" value="DNA/RNA_pol_sf"/>
</dbReference>
<evidence type="ECO:0000259" key="7">
    <source>
        <dbReference type="PROSITE" id="PS50878"/>
    </source>
</evidence>
<keyword evidence="3" id="KW-0540">Nuclease</keyword>
<evidence type="ECO:0000256" key="4">
    <source>
        <dbReference type="ARBA" id="ARBA00022759"/>
    </source>
</evidence>
<dbReference type="Pfam" id="PF00078">
    <property type="entry name" value="RVT_1"/>
    <property type="match status" value="1"/>
</dbReference>
<evidence type="ECO:0000256" key="2">
    <source>
        <dbReference type="ARBA" id="ARBA00022695"/>
    </source>
</evidence>
<reference evidence="8" key="1">
    <citation type="journal article" date="2003" name="EMBO J.">
        <title>Induction of infectious petunia vein clearing (pararetro) virus from endogenous provirus in petunia.</title>
        <authorList>
            <person name="Richert-Poggeler K.R."/>
            <person name="Noreen F."/>
            <person name="Schwarzacher T."/>
            <person name="Harper G."/>
            <person name="Hohn T."/>
        </authorList>
    </citation>
    <scope>NUCLEOTIDE SEQUENCE</scope>
</reference>
<dbReference type="GO" id="GO:0003964">
    <property type="term" value="F:RNA-directed DNA polymerase activity"/>
    <property type="evidence" value="ECO:0007669"/>
    <property type="project" value="UniProtKB-KW"/>
</dbReference>
<dbReference type="InterPro" id="IPR041373">
    <property type="entry name" value="RT_RNaseH"/>
</dbReference>
<dbReference type="SUPFAM" id="SSF56672">
    <property type="entry name" value="DNA/RNA polymerases"/>
    <property type="match status" value="1"/>
</dbReference>
<dbReference type="AlphaFoldDB" id="Q6VPE7"/>
<accession>Q6VPE7</accession>
<dbReference type="EMBL" id="AY334361">
    <property type="protein sequence ID" value="AAQ72731.1"/>
    <property type="molecule type" value="Genomic_DNA"/>
</dbReference>
<reference evidence="8" key="2">
    <citation type="submission" date="2003-07" db="EMBL/GenBank/DDBJ databases">
        <authorList>
            <person name="Richert-Poeggeler K.R."/>
            <person name="Hohn T."/>
        </authorList>
    </citation>
    <scope>NUCLEOTIDE SEQUENCE</scope>
</reference>
<dbReference type="PANTHER" id="PTHR37984:SF5">
    <property type="entry name" value="PROTEIN NYNRIN-LIKE"/>
    <property type="match status" value="1"/>
</dbReference>
<evidence type="ECO:0000313" key="8">
    <source>
        <dbReference type="EMBL" id="AAQ72731.1"/>
    </source>
</evidence>
<dbReference type="CDD" id="cd01647">
    <property type="entry name" value="RT_LTR"/>
    <property type="match status" value="1"/>
</dbReference>
<dbReference type="InterPro" id="IPR000477">
    <property type="entry name" value="RT_dom"/>
</dbReference>
<keyword evidence="5" id="KW-0378">Hydrolase</keyword>
<protein>
    <submittedName>
        <fullName evidence="8">Putative reverse transcriptase</fullName>
    </submittedName>
</protein>
<keyword evidence="6 8" id="KW-0695">RNA-directed DNA polymerase</keyword>
<evidence type="ECO:0000256" key="1">
    <source>
        <dbReference type="ARBA" id="ARBA00022679"/>
    </source>
</evidence>
<name>Q6VPE7_PETHY</name>
<keyword evidence="4" id="KW-0255">Endonuclease</keyword>
<dbReference type="InterPro" id="IPR050951">
    <property type="entry name" value="Retrovirus_Pol_polyprotein"/>
</dbReference>
<dbReference type="InterPro" id="IPR043128">
    <property type="entry name" value="Rev_trsase/Diguanyl_cyclase"/>
</dbReference>
<dbReference type="CDD" id="cd09274">
    <property type="entry name" value="RNase_HI_RT_Ty3"/>
    <property type="match status" value="1"/>
</dbReference>
<dbReference type="FunFam" id="3.30.70.270:FF:000020">
    <property type="entry name" value="Transposon Tf2-6 polyprotein-like Protein"/>
    <property type="match status" value="1"/>
</dbReference>
<dbReference type="Gene3D" id="1.10.340.70">
    <property type="match status" value="1"/>
</dbReference>
<keyword evidence="1" id="KW-0808">Transferase</keyword>
<dbReference type="GO" id="GO:0016787">
    <property type="term" value="F:hydrolase activity"/>
    <property type="evidence" value="ECO:0007669"/>
    <property type="project" value="UniProtKB-KW"/>
</dbReference>
<dbReference type="FunFam" id="3.30.70.270:FF:000003">
    <property type="entry name" value="Transposon Ty3-G Gag-Pol polyprotein"/>
    <property type="match status" value="1"/>
</dbReference>
<evidence type="ECO:0000256" key="5">
    <source>
        <dbReference type="ARBA" id="ARBA00022801"/>
    </source>
</evidence>
<dbReference type="PANTHER" id="PTHR37984">
    <property type="entry name" value="PROTEIN CBG26694"/>
    <property type="match status" value="1"/>
</dbReference>
<feature type="domain" description="Reverse transcriptase" evidence="7">
    <location>
        <begin position="1"/>
        <end position="82"/>
    </location>
</feature>
<proteinExistence type="predicted"/>
<dbReference type="PROSITE" id="PS50878">
    <property type="entry name" value="RT_POL"/>
    <property type="match status" value="1"/>
</dbReference>
<dbReference type="GO" id="GO:0004519">
    <property type="term" value="F:endonuclease activity"/>
    <property type="evidence" value="ECO:0007669"/>
    <property type="project" value="UniProtKB-KW"/>
</dbReference>
<evidence type="ECO:0000256" key="3">
    <source>
        <dbReference type="ARBA" id="ARBA00022722"/>
    </source>
</evidence>
<keyword evidence="2" id="KW-0548">Nucleotidyltransferase</keyword>
<sequence>MPFGLSNAPSTFMRLMNHVLKSFINKFVVVYFDDILIYSRTIDEHVDHLRQVLEALRAEKLYANFKKCAFGVDKVVFLGFVVSAQGVEVDESKVEAIRDWPTPTTVTQVRSFHGLASFYRRFVKDFSSKAAPLTELVKKDQPFVWGEPQEKAFQELKGRLSTAPLLQLPDFGKAFEVECDASGVGIGGVLMQDSKPIAYFSEKLKGASLNYSTYDKEVYALVRALAHWQHYLWPREFEIKSDHESLKHLRGQEKLNKRHAKWVEFIESFPYVIQYKKGKDNVVADALSRKFALATTLTSKLMGFESIKLMYAHDPMLKTVHDALEKGERVEKYQWSNGFIFKNGRVCIPESSWRELLVQEAHCGGLMGHFGVRKTLAVLQEQFYWPKMSGWIYQWTLSWDYQGLGGATIASLLSWIGSQRWLISFRAKNVMTPDM</sequence>
<dbReference type="InterPro" id="IPR041588">
    <property type="entry name" value="Integrase_H2C2"/>
</dbReference>
<evidence type="ECO:0000256" key="6">
    <source>
        <dbReference type="ARBA" id="ARBA00022918"/>
    </source>
</evidence>
<organism evidence="8">
    <name type="scientific">Petunia hybrida</name>
    <name type="common">Petunia</name>
    <dbReference type="NCBI Taxonomy" id="4102"/>
    <lineage>
        <taxon>Eukaryota</taxon>
        <taxon>Viridiplantae</taxon>
        <taxon>Streptophyta</taxon>
        <taxon>Embryophyta</taxon>
        <taxon>Tracheophyta</taxon>
        <taxon>Spermatophyta</taxon>
        <taxon>Magnoliopsida</taxon>
        <taxon>eudicotyledons</taxon>
        <taxon>Gunneridae</taxon>
        <taxon>Pentapetalae</taxon>
        <taxon>asterids</taxon>
        <taxon>lamiids</taxon>
        <taxon>Solanales</taxon>
        <taxon>Solanaceae</taxon>
        <taxon>Petunioideae</taxon>
        <taxon>Petunia</taxon>
    </lineage>
</organism>